<dbReference type="InterPro" id="IPR013783">
    <property type="entry name" value="Ig-like_fold"/>
</dbReference>
<dbReference type="SMART" id="SM00409">
    <property type="entry name" value="IG"/>
    <property type="match status" value="4"/>
</dbReference>
<evidence type="ECO:0000256" key="4">
    <source>
        <dbReference type="ARBA" id="ARBA00022553"/>
    </source>
</evidence>
<dbReference type="InterPro" id="IPR017441">
    <property type="entry name" value="Protein_kinase_ATP_BS"/>
</dbReference>
<evidence type="ECO:0000256" key="20">
    <source>
        <dbReference type="PIRSR" id="PIRSR000615-3"/>
    </source>
</evidence>
<evidence type="ECO:0000256" key="12">
    <source>
        <dbReference type="ARBA" id="ARBA00023136"/>
    </source>
</evidence>
<keyword evidence="14 23" id="KW-1015">Disulfide bond</keyword>
<dbReference type="PANTHER" id="PTHR24416">
    <property type="entry name" value="TYROSINE-PROTEIN KINASE RECEPTOR"/>
    <property type="match status" value="1"/>
</dbReference>
<keyword evidence="20" id="KW-0460">Magnesium</keyword>
<dbReference type="InterPro" id="IPR000719">
    <property type="entry name" value="Prot_kinase_dom"/>
</dbReference>
<feature type="binding site" evidence="22">
    <location>
        <begin position="601"/>
        <end position="609"/>
    </location>
    <ligand>
        <name>ATP</name>
        <dbReference type="ChEBI" id="CHEBI:30616"/>
    </ligand>
</feature>
<evidence type="ECO:0000256" key="11">
    <source>
        <dbReference type="ARBA" id="ARBA00022989"/>
    </source>
</evidence>
<gene>
    <name evidence="30" type="ORF">NHX12_011558</name>
</gene>
<dbReference type="InterPro" id="IPR013098">
    <property type="entry name" value="Ig_I-set"/>
</dbReference>
<dbReference type="Pfam" id="PF07679">
    <property type="entry name" value="I-set"/>
    <property type="match status" value="1"/>
</dbReference>
<feature type="binding site" evidence="20">
    <location>
        <position position="574"/>
    </location>
    <ligand>
        <name>Mg(2+)</name>
        <dbReference type="ChEBI" id="CHEBI:18420"/>
    </ligand>
</feature>
<keyword evidence="16" id="KW-0325">Glycoprotein</keyword>
<feature type="transmembrane region" description="Helical" evidence="26">
    <location>
        <begin position="527"/>
        <end position="551"/>
    </location>
</feature>
<dbReference type="FunFam" id="1.10.510.10:FF:001927">
    <property type="entry name" value="Receptor protein-tyrosine kinase"/>
    <property type="match status" value="1"/>
</dbReference>
<evidence type="ECO:0000259" key="29">
    <source>
        <dbReference type="PROSITE" id="PS50835"/>
    </source>
</evidence>
<evidence type="ECO:0000256" key="10">
    <source>
        <dbReference type="ARBA" id="ARBA00022840"/>
    </source>
</evidence>
<organism evidence="30 31">
    <name type="scientific">Muraenolepis orangiensis</name>
    <name type="common">Patagonian moray cod</name>
    <dbReference type="NCBI Taxonomy" id="630683"/>
    <lineage>
        <taxon>Eukaryota</taxon>
        <taxon>Metazoa</taxon>
        <taxon>Chordata</taxon>
        <taxon>Craniata</taxon>
        <taxon>Vertebrata</taxon>
        <taxon>Euteleostomi</taxon>
        <taxon>Actinopterygii</taxon>
        <taxon>Neopterygii</taxon>
        <taxon>Teleostei</taxon>
        <taxon>Neoteleostei</taxon>
        <taxon>Acanthomorphata</taxon>
        <taxon>Zeiogadaria</taxon>
        <taxon>Gadariae</taxon>
        <taxon>Gadiformes</taxon>
        <taxon>Muraenolepidoidei</taxon>
        <taxon>Muraenolepididae</taxon>
        <taxon>Muraenolepis</taxon>
    </lineage>
</organism>
<evidence type="ECO:0000256" key="16">
    <source>
        <dbReference type="ARBA" id="ARBA00023180"/>
    </source>
</evidence>
<evidence type="ECO:0000256" key="3">
    <source>
        <dbReference type="ARBA" id="ARBA00022475"/>
    </source>
</evidence>
<dbReference type="Gene3D" id="1.10.510.10">
    <property type="entry name" value="Transferase(Phosphotransferase) domain 1"/>
    <property type="match status" value="1"/>
</dbReference>
<evidence type="ECO:0000256" key="13">
    <source>
        <dbReference type="ARBA" id="ARBA00023137"/>
    </source>
</evidence>
<evidence type="ECO:0000256" key="18">
    <source>
        <dbReference type="ARBA" id="ARBA00051243"/>
    </source>
</evidence>
<dbReference type="PRINTS" id="PR01832">
    <property type="entry name" value="VEGFRECEPTOR"/>
</dbReference>
<keyword evidence="13" id="KW-0829">Tyrosine-protein kinase</keyword>
<evidence type="ECO:0000256" key="9">
    <source>
        <dbReference type="ARBA" id="ARBA00022777"/>
    </source>
</evidence>
<feature type="domain" description="Protein kinase" evidence="28">
    <location>
        <begin position="595"/>
        <end position="877"/>
    </location>
</feature>
<feature type="disulfide bond" evidence="23">
    <location>
        <begin position="145"/>
        <end position="194"/>
    </location>
</feature>
<dbReference type="InterPro" id="IPR030658">
    <property type="entry name" value="CSF-1_receptor"/>
</dbReference>
<dbReference type="GO" id="GO:0030335">
    <property type="term" value="P:positive regulation of cell migration"/>
    <property type="evidence" value="ECO:0007669"/>
    <property type="project" value="TreeGrafter"/>
</dbReference>
<dbReference type="InterPro" id="IPR001824">
    <property type="entry name" value="Tyr_kinase_rcpt_3_CS"/>
</dbReference>
<comment type="caution">
    <text evidence="30">The sequence shown here is derived from an EMBL/GenBank/DDBJ whole genome shotgun (WGS) entry which is preliminary data.</text>
</comment>
<keyword evidence="6 26" id="KW-0812">Transmembrane</keyword>
<feature type="binding site" evidence="20">
    <location>
        <position position="759"/>
    </location>
    <ligand>
        <name>Mg(2+)</name>
        <dbReference type="ChEBI" id="CHEBI:18420"/>
    </ligand>
</feature>
<evidence type="ECO:0000256" key="25">
    <source>
        <dbReference type="SAM" id="MobiDB-lite"/>
    </source>
</evidence>
<dbReference type="SUPFAM" id="SSF56112">
    <property type="entry name" value="Protein kinase-like (PK-like)"/>
    <property type="match status" value="1"/>
</dbReference>
<evidence type="ECO:0000256" key="8">
    <source>
        <dbReference type="ARBA" id="ARBA00022741"/>
    </source>
</evidence>
<feature type="binding site" evidence="19">
    <location>
        <begin position="602"/>
        <end position="609"/>
    </location>
    <ligand>
        <name>ATP</name>
        <dbReference type="ChEBI" id="CHEBI:30616"/>
    </ligand>
</feature>
<feature type="site" description="Important for interaction with phosphotyrosine-binding proteins" evidence="21">
    <location>
        <position position="888"/>
    </location>
</feature>
<dbReference type="InterPro" id="IPR036179">
    <property type="entry name" value="Ig-like_dom_sf"/>
</dbReference>
<dbReference type="Proteomes" id="UP001148018">
    <property type="component" value="Unassembled WGS sequence"/>
</dbReference>
<dbReference type="GO" id="GO:0007169">
    <property type="term" value="P:cell surface receptor protein tyrosine kinase signaling pathway"/>
    <property type="evidence" value="ECO:0007669"/>
    <property type="project" value="InterPro"/>
</dbReference>
<evidence type="ECO:0000259" key="28">
    <source>
        <dbReference type="PROSITE" id="PS50011"/>
    </source>
</evidence>
<evidence type="ECO:0000256" key="7">
    <source>
        <dbReference type="ARBA" id="ARBA00022737"/>
    </source>
</evidence>
<keyword evidence="31" id="KW-1185">Reference proteome</keyword>
<dbReference type="GO" id="GO:0030316">
    <property type="term" value="P:osteoclast differentiation"/>
    <property type="evidence" value="ECO:0007669"/>
    <property type="project" value="TreeGrafter"/>
</dbReference>
<sequence>MLHYFALLVGFLAPLSQAEWKRPVIKFNSRVVVEGQEEVVVSPGTPLVLRCEGDGPVNWQTRLAKHRRYVSRDAGSVRIFKVDRPSAEFTGTYQCAYVSRNQKVAQKWTSSSVHVYVKDPNRLFWTSSTSLRVVRKEGEDCLLPCLLTDPAATHMGLRMDNGTTLPPGMNFTAFPQKGVFIQSLQPSFNADYVCTAEVGGVEKVSRAFSINVIQKLRFPPYVFLDTDEYIRIVGEELRIRCTTHNPNFNYNVTWAYPSTLRSIVEEDVRSSGENRLDIESILTAHSVGPEDTGNITCIGTNEAGVNSSTTYLRVIDKPYIRLSPQLSPRLARQGLWVEVNEGEDLELSVLIEAYPRITEHRWDTPTSPNSPAQEQKFTRYNNRYHATLLLKRMNAQEQGQYTLHAKSNMTNASITFQVQMYQRPVAVVRWENITTLTCTSFGYPAPRIIWYQCFGIRPRCNENTTGNQFAVPLRALTVEVQREYGAVEVESVLTVGLSNRRMTVECVAFNVVGVSSDTLAMEVSDQLFTSTLAGAAGILATLLVLLVFLLYKYKQKPKYEIRWKIIEARDGKNYTFIDPTQLPYNEKWEFPRDKLKLGKILGAGAFGKVVEATAYGLGEEDNVMRVAVKMLKASAHSDEREALMSELKILSHLGQHDNIVNLLGACTYRGPVLVITEYCCHGDLLNFLRQRAQTFLNCVTCVPEVFDETVDYKNVGQQKQFIRSDSGISSQSSTSYLEMRPTIPPIKTPQDHGVAKICDFGLARDIISDSNYVVKGNARLPVKWMAPESIFECMYTVQSDVWSYGILLWEIFSLGKSPYPSMAVDDRFYQMVKCGYKMSRPDFAPPEMYTIMKMCWSLEATERPTINEITQIIERLLGDLGEEEQATYQNVEEVGPPLDCDQSKRRVGPRDQQSCELEEEEEEEEAQPLMKTNNYQFC</sequence>
<dbReference type="AlphaFoldDB" id="A0A9Q0DGE4"/>
<evidence type="ECO:0000256" key="22">
    <source>
        <dbReference type="PIRSR" id="PIRSR500947-51"/>
    </source>
</evidence>
<evidence type="ECO:0000313" key="30">
    <source>
        <dbReference type="EMBL" id="KAJ3587963.1"/>
    </source>
</evidence>
<feature type="region of interest" description="Disordered" evidence="25">
    <location>
        <begin position="893"/>
        <end position="938"/>
    </location>
</feature>
<keyword evidence="7" id="KW-0677">Repeat</keyword>
<feature type="disulfide bond" evidence="23">
    <location>
        <begin position="241"/>
        <end position="297"/>
    </location>
</feature>
<evidence type="ECO:0000256" key="6">
    <source>
        <dbReference type="ARBA" id="ARBA00022692"/>
    </source>
</evidence>
<protein>
    <recommendedName>
        <fullName evidence="2">receptor protein-tyrosine kinase</fullName>
        <ecNumber evidence="2">2.7.10.1</ecNumber>
    </recommendedName>
</protein>
<feature type="binding site" evidence="19">
    <location>
        <begin position="677"/>
        <end position="683"/>
    </location>
    <ligand>
        <name>ATP</name>
        <dbReference type="ChEBI" id="CHEBI:30616"/>
    </ligand>
</feature>
<evidence type="ECO:0000256" key="19">
    <source>
        <dbReference type="PIRSR" id="PIRSR000615-2"/>
    </source>
</evidence>
<reference evidence="30" key="1">
    <citation type="submission" date="2022-07" db="EMBL/GenBank/DDBJ databases">
        <title>Chromosome-level genome of Muraenolepis orangiensis.</title>
        <authorList>
            <person name="Kim J."/>
        </authorList>
    </citation>
    <scope>NUCLEOTIDE SEQUENCE</scope>
    <source>
        <strain evidence="30">KU_S4_2022</strain>
        <tissue evidence="30">Muscle</tissue>
    </source>
</reference>
<keyword evidence="12 26" id="KW-0472">Membrane</keyword>
<evidence type="ECO:0000256" key="26">
    <source>
        <dbReference type="SAM" id="Phobius"/>
    </source>
</evidence>
<dbReference type="InterPro" id="IPR001245">
    <property type="entry name" value="Ser-Thr/Tyr_kinase_cat_dom"/>
</dbReference>
<dbReference type="EMBL" id="JANIIK010000116">
    <property type="protein sequence ID" value="KAJ3587963.1"/>
    <property type="molecule type" value="Genomic_DNA"/>
</dbReference>
<evidence type="ECO:0000256" key="2">
    <source>
        <dbReference type="ARBA" id="ARBA00011902"/>
    </source>
</evidence>
<dbReference type="GO" id="GO:0019955">
    <property type="term" value="F:cytokine binding"/>
    <property type="evidence" value="ECO:0007669"/>
    <property type="project" value="InterPro"/>
</dbReference>
<accession>A0A9Q0DGE4</accession>
<dbReference type="GO" id="GO:0043235">
    <property type="term" value="C:receptor complex"/>
    <property type="evidence" value="ECO:0007669"/>
    <property type="project" value="TreeGrafter"/>
</dbReference>
<feature type="disulfide bond" evidence="23">
    <location>
        <begin position="438"/>
        <end position="506"/>
    </location>
</feature>
<dbReference type="GO" id="GO:0001667">
    <property type="term" value="P:ameboidal-type cell migration"/>
    <property type="evidence" value="ECO:0007669"/>
    <property type="project" value="UniProtKB-ARBA"/>
</dbReference>
<comment type="catalytic activity">
    <reaction evidence="18">
        <text>L-tyrosyl-[protein] + ATP = O-phospho-L-tyrosyl-[protein] + ADP + H(+)</text>
        <dbReference type="Rhea" id="RHEA:10596"/>
        <dbReference type="Rhea" id="RHEA-COMP:10136"/>
        <dbReference type="Rhea" id="RHEA-COMP:20101"/>
        <dbReference type="ChEBI" id="CHEBI:15378"/>
        <dbReference type="ChEBI" id="CHEBI:30616"/>
        <dbReference type="ChEBI" id="CHEBI:46858"/>
        <dbReference type="ChEBI" id="CHEBI:61978"/>
        <dbReference type="ChEBI" id="CHEBI:456216"/>
        <dbReference type="EC" id="2.7.10.1"/>
    </reaction>
</comment>
<proteinExistence type="predicted"/>
<dbReference type="Gene3D" id="2.60.40.10">
    <property type="entry name" value="Immunoglobulins"/>
    <property type="match status" value="5"/>
</dbReference>
<dbReference type="SUPFAM" id="SSF48726">
    <property type="entry name" value="Immunoglobulin"/>
    <property type="match status" value="4"/>
</dbReference>
<evidence type="ECO:0000313" key="31">
    <source>
        <dbReference type="Proteomes" id="UP001148018"/>
    </source>
</evidence>
<keyword evidence="5" id="KW-0808">Transferase</keyword>
<dbReference type="FunFam" id="3.30.200.20:FF:000025">
    <property type="entry name" value="Platelet-derived growth factor receptor alpha"/>
    <property type="match status" value="1"/>
</dbReference>
<dbReference type="GO" id="GO:0019838">
    <property type="term" value="F:growth factor binding"/>
    <property type="evidence" value="ECO:0007669"/>
    <property type="project" value="TreeGrafter"/>
</dbReference>
<feature type="binding site" evidence="19 24">
    <location>
        <position position="629"/>
    </location>
    <ligand>
        <name>ATP</name>
        <dbReference type="ChEBI" id="CHEBI:30616"/>
    </ligand>
</feature>
<evidence type="ECO:0000256" key="15">
    <source>
        <dbReference type="ARBA" id="ARBA00023170"/>
    </source>
</evidence>
<dbReference type="PIRSF" id="PIRSF500947">
    <property type="entry name" value="CSF-1_receptor"/>
    <property type="match status" value="1"/>
</dbReference>
<dbReference type="FunFam" id="2.60.40.10:FF:002322">
    <property type="entry name" value="macrophage colony-stimulating factor 1 receptor"/>
    <property type="match status" value="1"/>
</dbReference>
<keyword evidence="27" id="KW-0732">Signal</keyword>
<keyword evidence="8 19" id="KW-0547">Nucleotide-binding</keyword>
<keyword evidence="17" id="KW-0393">Immunoglobulin domain</keyword>
<keyword evidence="11 26" id="KW-1133">Transmembrane helix</keyword>
<dbReference type="GO" id="GO:0005524">
    <property type="term" value="F:ATP binding"/>
    <property type="evidence" value="ECO:0007669"/>
    <property type="project" value="UniProtKB-UniRule"/>
</dbReference>
<evidence type="ECO:0000256" key="21">
    <source>
        <dbReference type="PIRSR" id="PIRSR000615-4"/>
    </source>
</evidence>
<keyword evidence="4" id="KW-0597">Phosphoprotein</keyword>
<dbReference type="PANTHER" id="PTHR24416:SF47">
    <property type="entry name" value="MACROPHAGE COLONY-STIMULATING FACTOR 1 RECEPTOR"/>
    <property type="match status" value="1"/>
</dbReference>
<dbReference type="PROSITE" id="PS00107">
    <property type="entry name" value="PROTEIN_KINASE_ATP"/>
    <property type="match status" value="1"/>
</dbReference>
<evidence type="ECO:0000256" key="1">
    <source>
        <dbReference type="ARBA" id="ARBA00004251"/>
    </source>
</evidence>
<keyword evidence="9" id="KW-0418">Kinase</keyword>
<dbReference type="GO" id="GO:1990682">
    <property type="term" value="C:CSF1-CSF1R complex"/>
    <property type="evidence" value="ECO:0007669"/>
    <property type="project" value="TreeGrafter"/>
</dbReference>
<keyword evidence="3" id="KW-1003">Cell membrane</keyword>
<keyword evidence="15" id="KW-0675">Receptor</keyword>
<evidence type="ECO:0000256" key="14">
    <source>
        <dbReference type="ARBA" id="ARBA00023157"/>
    </source>
</evidence>
<evidence type="ECO:0000256" key="24">
    <source>
        <dbReference type="PROSITE-ProRule" id="PRU10141"/>
    </source>
</evidence>
<dbReference type="EC" id="2.7.10.1" evidence="2"/>
<keyword evidence="10 19" id="KW-0067">ATP-binding</keyword>
<dbReference type="InterPro" id="IPR050122">
    <property type="entry name" value="RTK"/>
</dbReference>
<dbReference type="PROSITE" id="PS50835">
    <property type="entry name" value="IG_LIKE"/>
    <property type="match status" value="1"/>
</dbReference>
<keyword evidence="20" id="KW-0479">Metal-binding</keyword>
<dbReference type="Gene3D" id="3.30.200.20">
    <property type="entry name" value="Phosphorylase Kinase, domain 1"/>
    <property type="match status" value="1"/>
</dbReference>
<dbReference type="GO" id="GO:0046872">
    <property type="term" value="F:metal ion binding"/>
    <property type="evidence" value="ECO:0007669"/>
    <property type="project" value="UniProtKB-KW"/>
</dbReference>
<feature type="signal peptide" evidence="27">
    <location>
        <begin position="1"/>
        <end position="18"/>
    </location>
</feature>
<evidence type="ECO:0000256" key="17">
    <source>
        <dbReference type="ARBA" id="ARBA00023319"/>
    </source>
</evidence>
<dbReference type="PROSITE" id="PS00240">
    <property type="entry name" value="RECEPTOR_TYR_KIN_III"/>
    <property type="match status" value="1"/>
</dbReference>
<feature type="chain" id="PRO_5040425911" description="receptor protein-tyrosine kinase" evidence="27">
    <location>
        <begin position="19"/>
        <end position="938"/>
    </location>
</feature>
<dbReference type="InterPro" id="IPR011009">
    <property type="entry name" value="Kinase-like_dom_sf"/>
</dbReference>
<evidence type="ECO:0000256" key="5">
    <source>
        <dbReference type="ARBA" id="ARBA00022679"/>
    </source>
</evidence>
<dbReference type="GO" id="GO:0005886">
    <property type="term" value="C:plasma membrane"/>
    <property type="evidence" value="ECO:0007669"/>
    <property type="project" value="UniProtKB-SubCell"/>
</dbReference>
<name>A0A9Q0DGE4_9TELE</name>
<dbReference type="Pfam" id="PF25305">
    <property type="entry name" value="Ig_PDGFR_d4"/>
    <property type="match status" value="1"/>
</dbReference>
<evidence type="ECO:0000256" key="23">
    <source>
        <dbReference type="PIRSR" id="PIRSR500947-52"/>
    </source>
</evidence>
<dbReference type="InterPro" id="IPR007110">
    <property type="entry name" value="Ig-like_dom"/>
</dbReference>
<feature type="compositionally biased region" description="Acidic residues" evidence="25">
    <location>
        <begin position="916"/>
        <end position="926"/>
    </location>
</feature>
<dbReference type="InterPro" id="IPR003599">
    <property type="entry name" value="Ig_sub"/>
</dbReference>
<evidence type="ECO:0000256" key="27">
    <source>
        <dbReference type="SAM" id="SignalP"/>
    </source>
</evidence>
<dbReference type="PRINTS" id="PR00109">
    <property type="entry name" value="TYRKINASE"/>
</dbReference>
<dbReference type="OrthoDB" id="6077854at2759"/>
<dbReference type="GO" id="GO:0005011">
    <property type="term" value="F:macrophage colony-stimulating factor receptor activity"/>
    <property type="evidence" value="ECO:0007669"/>
    <property type="project" value="TreeGrafter"/>
</dbReference>
<comment type="subcellular location">
    <subcellularLocation>
        <location evidence="1">Cell membrane</location>
        <topology evidence="1">Single-pass type I membrane protein</topology>
    </subcellularLocation>
</comment>
<dbReference type="PIRSF" id="PIRSF000615">
    <property type="entry name" value="TyrPK_CSF1-R"/>
    <property type="match status" value="1"/>
</dbReference>
<dbReference type="Pfam" id="PF07714">
    <property type="entry name" value="PK_Tyr_Ser-Thr"/>
    <property type="match status" value="2"/>
</dbReference>
<dbReference type="PROSITE" id="PS50011">
    <property type="entry name" value="PROTEIN_KINASE_DOM"/>
    <property type="match status" value="1"/>
</dbReference>
<feature type="domain" description="Ig-like" evidence="29">
    <location>
        <begin position="220"/>
        <end position="313"/>
    </location>
</feature>
<feature type="disulfide bond" evidence="23">
    <location>
        <begin position="51"/>
        <end position="95"/>
    </location>
</feature>
<dbReference type="GO" id="GO:0043408">
    <property type="term" value="P:regulation of MAPK cascade"/>
    <property type="evidence" value="ECO:0007669"/>
    <property type="project" value="TreeGrafter"/>
</dbReference>